<sequence>MNKVIKLKNRPVGAPQNSDFEFTKEDTPSPKDGELLLEARYVSVDPYLRGRMMDQKSYIEPFKLNEPITSGIVAEVIESKNENFKKGDFVNGMLAWKEQQTSNGEGLNKVDADKAPLSAYLGVLGLTGLTAYFGLTKLGLPKEGDTLVVSGAAGAVGTIVGQIGKIHGCKVVGIAGNDEKVEMLKSKFGYDAAINYNTTEDMTSAIAEVAPDGVNVFFDNVGGTIFDAVLANIARNARVVLCGAIADYNKTETPSGPRVNTTLIKNSVSMSGFTLRDFQSDFQEGIQKLAGWLSEGKLEYEETIVEGFDNIPQAFLDLFEGKNKGKMVVKI</sequence>
<dbReference type="RefSeq" id="WP_128757404.1">
    <property type="nucleotide sequence ID" value="NZ_QOVM01000002.1"/>
</dbReference>
<keyword evidence="1" id="KW-0560">Oxidoreductase</keyword>
<dbReference type="Proteomes" id="UP000289238">
    <property type="component" value="Unassembled WGS sequence"/>
</dbReference>
<dbReference type="PANTHER" id="PTHR43205">
    <property type="entry name" value="PROSTAGLANDIN REDUCTASE"/>
    <property type="match status" value="1"/>
</dbReference>
<dbReference type="Gene3D" id="3.40.50.720">
    <property type="entry name" value="NAD(P)-binding Rossmann-like Domain"/>
    <property type="match status" value="1"/>
</dbReference>
<dbReference type="SUPFAM" id="SSF51735">
    <property type="entry name" value="NAD(P)-binding Rossmann-fold domains"/>
    <property type="match status" value="1"/>
</dbReference>
<dbReference type="InterPro" id="IPR020843">
    <property type="entry name" value="ER"/>
</dbReference>
<dbReference type="GO" id="GO:0016628">
    <property type="term" value="F:oxidoreductase activity, acting on the CH-CH group of donors, NAD or NADP as acceptor"/>
    <property type="evidence" value="ECO:0007669"/>
    <property type="project" value="InterPro"/>
</dbReference>
<dbReference type="InterPro" id="IPR041694">
    <property type="entry name" value="ADH_N_2"/>
</dbReference>
<dbReference type="SUPFAM" id="SSF50129">
    <property type="entry name" value="GroES-like"/>
    <property type="match status" value="2"/>
</dbReference>
<protein>
    <recommendedName>
        <fullName evidence="3">Enoyl reductase (ER) domain-containing protein</fullName>
    </recommendedName>
</protein>
<dbReference type="InterPro" id="IPR045010">
    <property type="entry name" value="MDR_fam"/>
</dbReference>
<evidence type="ECO:0000256" key="2">
    <source>
        <dbReference type="SAM" id="MobiDB-lite"/>
    </source>
</evidence>
<evidence type="ECO:0000313" key="5">
    <source>
        <dbReference type="Proteomes" id="UP000289238"/>
    </source>
</evidence>
<comment type="caution">
    <text evidence="4">The sequence shown here is derived from an EMBL/GenBank/DDBJ whole genome shotgun (WGS) entry which is preliminary data.</text>
</comment>
<keyword evidence="5" id="KW-1185">Reference proteome</keyword>
<dbReference type="InterPro" id="IPR036291">
    <property type="entry name" value="NAD(P)-bd_dom_sf"/>
</dbReference>
<dbReference type="Pfam" id="PF00107">
    <property type="entry name" value="ADH_zinc_N"/>
    <property type="match status" value="1"/>
</dbReference>
<evidence type="ECO:0000259" key="3">
    <source>
        <dbReference type="SMART" id="SM00829"/>
    </source>
</evidence>
<proteinExistence type="predicted"/>
<dbReference type="PANTHER" id="PTHR43205:SF7">
    <property type="entry name" value="PROSTAGLANDIN REDUCTASE 1"/>
    <property type="match status" value="1"/>
</dbReference>
<feature type="region of interest" description="Disordered" evidence="2">
    <location>
        <begin position="11"/>
        <end position="31"/>
    </location>
</feature>
<name>A0A4Q0PCV2_9FLAO</name>
<dbReference type="SMART" id="SM00829">
    <property type="entry name" value="PKS_ER"/>
    <property type="match status" value="1"/>
</dbReference>
<evidence type="ECO:0000313" key="4">
    <source>
        <dbReference type="EMBL" id="RXG23849.1"/>
    </source>
</evidence>
<dbReference type="Gene3D" id="3.90.180.10">
    <property type="entry name" value="Medium-chain alcohol dehydrogenases, catalytic domain"/>
    <property type="match status" value="1"/>
</dbReference>
<dbReference type="Pfam" id="PF16884">
    <property type="entry name" value="ADH_N_2"/>
    <property type="match status" value="1"/>
</dbReference>
<dbReference type="AlphaFoldDB" id="A0A4Q0PCV2"/>
<organism evidence="4 5">
    <name type="scientific">Leeuwenhoekiella aequorea</name>
    <dbReference type="NCBI Taxonomy" id="283736"/>
    <lineage>
        <taxon>Bacteria</taxon>
        <taxon>Pseudomonadati</taxon>
        <taxon>Bacteroidota</taxon>
        <taxon>Flavobacteriia</taxon>
        <taxon>Flavobacteriales</taxon>
        <taxon>Flavobacteriaceae</taxon>
        <taxon>Leeuwenhoekiella</taxon>
    </lineage>
</organism>
<dbReference type="InterPro" id="IPR011032">
    <property type="entry name" value="GroES-like_sf"/>
</dbReference>
<dbReference type="InterPro" id="IPR013149">
    <property type="entry name" value="ADH-like_C"/>
</dbReference>
<evidence type="ECO:0000256" key="1">
    <source>
        <dbReference type="ARBA" id="ARBA00023002"/>
    </source>
</evidence>
<reference evidence="4 5" key="1">
    <citation type="submission" date="2018-07" db="EMBL/GenBank/DDBJ databases">
        <title>Leeuwenhoekiella genomics.</title>
        <authorList>
            <person name="Tahon G."/>
            <person name="Willems A."/>
        </authorList>
    </citation>
    <scope>NUCLEOTIDE SEQUENCE [LARGE SCALE GENOMIC DNA]</scope>
    <source>
        <strain evidence="4 5">LMG 22550</strain>
    </source>
</reference>
<dbReference type="FunFam" id="3.40.50.720:FF:000121">
    <property type="entry name" value="Prostaglandin reductase 2"/>
    <property type="match status" value="1"/>
</dbReference>
<dbReference type="OrthoDB" id="9805663at2"/>
<gene>
    <name evidence="4" type="ORF">DSM00_1465</name>
</gene>
<feature type="compositionally biased region" description="Basic and acidic residues" evidence="2">
    <location>
        <begin position="21"/>
        <end position="31"/>
    </location>
</feature>
<dbReference type="EMBL" id="QOVM01000002">
    <property type="protein sequence ID" value="RXG23849.1"/>
    <property type="molecule type" value="Genomic_DNA"/>
</dbReference>
<accession>A0A4Q0PCV2</accession>
<feature type="domain" description="Enoyl reductase (ER)" evidence="3">
    <location>
        <begin position="13"/>
        <end position="329"/>
    </location>
</feature>
<dbReference type="CDD" id="cd05288">
    <property type="entry name" value="PGDH"/>
    <property type="match status" value="1"/>
</dbReference>